<feature type="chain" id="PRO_5022662280" description="Secreted protein" evidence="1">
    <location>
        <begin position="26"/>
        <end position="89"/>
    </location>
</feature>
<accession>A0A5B0SBX2</accession>
<organism evidence="2 3">
    <name type="scientific">Puccinia graminis f. sp. tritici</name>
    <dbReference type="NCBI Taxonomy" id="56615"/>
    <lineage>
        <taxon>Eukaryota</taxon>
        <taxon>Fungi</taxon>
        <taxon>Dikarya</taxon>
        <taxon>Basidiomycota</taxon>
        <taxon>Pucciniomycotina</taxon>
        <taxon>Pucciniomycetes</taxon>
        <taxon>Pucciniales</taxon>
        <taxon>Pucciniaceae</taxon>
        <taxon>Puccinia</taxon>
    </lineage>
</organism>
<keyword evidence="1" id="KW-0732">Signal</keyword>
<sequence length="89" mass="9483">MTLLYSCLCQVLVLFLSAICGGNRAFQVATPRDTDCPVSILTAEVPPRGTRSPKARFPTYRVSHLQVCTPVDTKGTVASLSIKLLGSSG</sequence>
<proteinExistence type="predicted"/>
<evidence type="ECO:0000313" key="2">
    <source>
        <dbReference type="EMBL" id="KAA1134703.1"/>
    </source>
</evidence>
<gene>
    <name evidence="2" type="ORF">PGTUg99_006161</name>
</gene>
<evidence type="ECO:0000256" key="1">
    <source>
        <dbReference type="SAM" id="SignalP"/>
    </source>
</evidence>
<feature type="signal peptide" evidence="1">
    <location>
        <begin position="1"/>
        <end position="25"/>
    </location>
</feature>
<dbReference type="AlphaFoldDB" id="A0A5B0SBX2"/>
<name>A0A5B0SBX2_PUCGR</name>
<protein>
    <recommendedName>
        <fullName evidence="4">Secreted protein</fullName>
    </recommendedName>
</protein>
<dbReference type="EMBL" id="VDEP01000046">
    <property type="protein sequence ID" value="KAA1134703.1"/>
    <property type="molecule type" value="Genomic_DNA"/>
</dbReference>
<reference evidence="2 3" key="1">
    <citation type="submission" date="2019-05" db="EMBL/GenBank/DDBJ databases">
        <title>Emergence of the Ug99 lineage of the wheat stem rust pathogen through somatic hybridization.</title>
        <authorList>
            <person name="Li F."/>
            <person name="Upadhyaya N.M."/>
            <person name="Sperschneider J."/>
            <person name="Matny O."/>
            <person name="Nguyen-Phuc H."/>
            <person name="Mago R."/>
            <person name="Raley C."/>
            <person name="Miller M.E."/>
            <person name="Silverstein K.A.T."/>
            <person name="Henningsen E."/>
            <person name="Hirsch C.D."/>
            <person name="Visser B."/>
            <person name="Pretorius Z.A."/>
            <person name="Steffenson B.J."/>
            <person name="Schwessinger B."/>
            <person name="Dodds P.N."/>
            <person name="Figueroa M."/>
        </authorList>
    </citation>
    <scope>NUCLEOTIDE SEQUENCE [LARGE SCALE GENOMIC DNA]</scope>
    <source>
        <strain evidence="2 3">Ug99</strain>
    </source>
</reference>
<comment type="caution">
    <text evidence="2">The sequence shown here is derived from an EMBL/GenBank/DDBJ whole genome shotgun (WGS) entry which is preliminary data.</text>
</comment>
<evidence type="ECO:0008006" key="4">
    <source>
        <dbReference type="Google" id="ProtNLM"/>
    </source>
</evidence>
<evidence type="ECO:0000313" key="3">
    <source>
        <dbReference type="Proteomes" id="UP000325313"/>
    </source>
</evidence>
<dbReference type="Proteomes" id="UP000325313">
    <property type="component" value="Unassembled WGS sequence"/>
</dbReference>